<dbReference type="EMBL" id="LNJE01000034">
    <property type="protein sequence ID" value="KYC55771.1"/>
    <property type="molecule type" value="Genomic_DNA"/>
</dbReference>
<feature type="domain" description="SHOCT" evidence="1">
    <location>
        <begin position="159"/>
        <end position="182"/>
    </location>
</feature>
<name>A0A150J8A2_9EURY</name>
<dbReference type="Proteomes" id="UP000092420">
    <property type="component" value="Unassembled WGS sequence"/>
</dbReference>
<reference evidence="3 5" key="1">
    <citation type="journal article" date="2016" name="ISME J.">
        <title>Chasing the elusive Euryarchaeota class WSA2: genomes reveal a uniquely fastidious methyl-reducing methanogen.</title>
        <authorList>
            <person name="Nobu M.K."/>
            <person name="Narihiro T."/>
            <person name="Kuroda K."/>
            <person name="Mei R."/>
            <person name="Liu W.T."/>
        </authorList>
    </citation>
    <scope>NUCLEOTIDE SEQUENCE [LARGE SCALE GENOMIC DNA]</scope>
    <source>
        <strain evidence="3">ADurb1013_Bin02101</strain>
        <strain evidence="4">ADurb1213_Bin02801</strain>
    </source>
</reference>
<accession>A0A150JEY8</accession>
<feature type="domain" description="YokE-like PH" evidence="2">
    <location>
        <begin position="15"/>
        <end position="113"/>
    </location>
</feature>
<dbReference type="EMBL" id="LNJB01000026">
    <property type="protein sequence ID" value="KYC53421.1"/>
    <property type="molecule type" value="Genomic_DNA"/>
</dbReference>
<dbReference type="AlphaFoldDB" id="A0A150J8A2"/>
<comment type="caution">
    <text evidence="3">The sequence shown here is derived from an EMBL/GenBank/DDBJ whole genome shotgun (WGS) entry which is preliminary data.</text>
</comment>
<evidence type="ECO:0000313" key="5">
    <source>
        <dbReference type="Proteomes" id="UP000092420"/>
    </source>
</evidence>
<evidence type="ECO:0000259" key="2">
    <source>
        <dbReference type="Pfam" id="PF14470"/>
    </source>
</evidence>
<evidence type="ECO:0000313" key="4">
    <source>
        <dbReference type="EMBL" id="KYC55771.1"/>
    </source>
</evidence>
<organism evidence="3 5">
    <name type="scientific">Candidatus Methanofastidiosum methylothiophilum</name>
    <dbReference type="NCBI Taxonomy" id="1705564"/>
    <lineage>
        <taxon>Archaea</taxon>
        <taxon>Methanobacteriati</taxon>
        <taxon>Methanobacteriota</taxon>
        <taxon>Stenosarchaea group</taxon>
        <taxon>Candidatus Methanofastidiosia</taxon>
        <taxon>Candidatus Methanofastidiosales</taxon>
        <taxon>Candidatus Methanofastidiosaceae</taxon>
        <taxon>Candidatus Methanofastidiosum</taxon>
    </lineage>
</organism>
<accession>A0A150J8A2</accession>
<gene>
    <name evidence="3" type="ORF">AN188_01452</name>
    <name evidence="4" type="ORF">APG09_01559</name>
</gene>
<dbReference type="Pfam" id="PF09851">
    <property type="entry name" value="SHOCT"/>
    <property type="match status" value="1"/>
</dbReference>
<dbReference type="Pfam" id="PF14470">
    <property type="entry name" value="bPH_3"/>
    <property type="match status" value="1"/>
</dbReference>
<evidence type="ECO:0000313" key="3">
    <source>
        <dbReference type="EMBL" id="KYC53421.1"/>
    </source>
</evidence>
<evidence type="ECO:0008006" key="6">
    <source>
        <dbReference type="Google" id="ProtNLM"/>
    </source>
</evidence>
<evidence type="ECO:0000259" key="1">
    <source>
        <dbReference type="Pfam" id="PF09851"/>
    </source>
</evidence>
<protein>
    <recommendedName>
        <fullName evidence="6">YokE-like PH domain-containing protein</fullName>
    </recommendedName>
</protein>
<proteinExistence type="predicted"/>
<accession>A0A150JHS1</accession>
<dbReference type="InterPro" id="IPR039519">
    <property type="entry name" value="YokE-like_PH"/>
</dbReference>
<dbReference type="InterPro" id="IPR018649">
    <property type="entry name" value="SHOCT"/>
</dbReference>
<sequence length="245" mass="28619">MDRIKIEKDIKNILIPNEEVLYFAQQSRVRKGGSLTTPAKLYITNYRIIFRDPSFLGLKKFVNDYHFKDISNVRMKKGVLSTEVFLNSRFESDEVIISGLPHEDAEMVVRLIQNGVYGNFNLDKSFDSTAGLEFKKEIEDTNSLKNKDEITTEEIISNLERLNELRKSGVITEDEFDVLKKRMIHKHSDEIVSTDIQNEPNYQEESRYCKDCGNVLDFTKEGEYRGDYVKFYKCNFCNKTYAKKI</sequence>